<reference evidence="2 3" key="1">
    <citation type="submission" date="2016-03" db="EMBL/GenBank/DDBJ databases">
        <title>Draft genome sequence of Flavobacterium fryxellicola DSM 16209.</title>
        <authorList>
            <person name="Shin S.-K."/>
            <person name="Yi H."/>
        </authorList>
    </citation>
    <scope>NUCLEOTIDE SEQUENCE [LARGE SCALE GENOMIC DNA]</scope>
    <source>
        <strain evidence="2 3">DSM 16209</strain>
    </source>
</reference>
<organism evidence="2 3">
    <name type="scientific">Flavobacterium fryxellicola</name>
    <dbReference type="NCBI Taxonomy" id="249352"/>
    <lineage>
        <taxon>Bacteria</taxon>
        <taxon>Pseudomonadati</taxon>
        <taxon>Bacteroidota</taxon>
        <taxon>Flavobacteriia</taxon>
        <taxon>Flavobacteriales</taxon>
        <taxon>Flavobacteriaceae</taxon>
        <taxon>Flavobacterium</taxon>
    </lineage>
</organism>
<keyword evidence="3" id="KW-1185">Reference proteome</keyword>
<gene>
    <name evidence="2" type="ORF">FBFR_06675</name>
</gene>
<dbReference type="STRING" id="249352.SAMN05444395_102102"/>
<name>A0A167Y891_9FLAO</name>
<sequence>MENQNDKSKSNAAKSENLDKNKVPDSLLYPPSEDIYNKLHKESDINPEDISKKKIPVETNNVTDFNEKDFEDDKSGADLDIPGSELDDAQEKIGSEDEENNHYSIGGDNHNDLEENTGDRS</sequence>
<comment type="caution">
    <text evidence="2">The sequence shown here is derived from an EMBL/GenBank/DDBJ whole genome shotgun (WGS) entry which is preliminary data.</text>
</comment>
<evidence type="ECO:0000256" key="1">
    <source>
        <dbReference type="SAM" id="MobiDB-lite"/>
    </source>
</evidence>
<dbReference type="RefSeq" id="WP_066078611.1">
    <property type="nucleotide sequence ID" value="NZ_FRDK01000002.1"/>
</dbReference>
<feature type="compositionally biased region" description="Basic and acidic residues" evidence="1">
    <location>
        <begin position="35"/>
        <end position="56"/>
    </location>
</feature>
<evidence type="ECO:0000313" key="3">
    <source>
        <dbReference type="Proteomes" id="UP000077164"/>
    </source>
</evidence>
<feature type="compositionally biased region" description="Basic and acidic residues" evidence="1">
    <location>
        <begin position="109"/>
        <end position="121"/>
    </location>
</feature>
<feature type="compositionally biased region" description="Basic and acidic residues" evidence="1">
    <location>
        <begin position="65"/>
        <end position="77"/>
    </location>
</feature>
<protein>
    <submittedName>
        <fullName evidence="2">Uncharacterized protein</fullName>
    </submittedName>
</protein>
<accession>A0A167Y891</accession>
<dbReference type="EMBL" id="LVJE01000010">
    <property type="protein sequence ID" value="OAB29124.1"/>
    <property type="molecule type" value="Genomic_DNA"/>
</dbReference>
<proteinExistence type="predicted"/>
<evidence type="ECO:0000313" key="2">
    <source>
        <dbReference type="EMBL" id="OAB29124.1"/>
    </source>
</evidence>
<dbReference type="OrthoDB" id="680877at2"/>
<feature type="region of interest" description="Disordered" evidence="1">
    <location>
        <begin position="1"/>
        <end position="121"/>
    </location>
</feature>
<dbReference type="AlphaFoldDB" id="A0A167Y891"/>
<dbReference type="Proteomes" id="UP000077164">
    <property type="component" value="Unassembled WGS sequence"/>
</dbReference>